<accession>A0A6L6VCM9</accession>
<organism evidence="1 2">
    <name type="scientific">Agrobacterium vitis</name>
    <name type="common">Rhizobium vitis</name>
    <dbReference type="NCBI Taxonomy" id="373"/>
    <lineage>
        <taxon>Bacteria</taxon>
        <taxon>Pseudomonadati</taxon>
        <taxon>Pseudomonadota</taxon>
        <taxon>Alphaproteobacteria</taxon>
        <taxon>Hyphomicrobiales</taxon>
        <taxon>Rhizobiaceae</taxon>
        <taxon>Rhizobium/Agrobacterium group</taxon>
        <taxon>Agrobacterium</taxon>
    </lineage>
</organism>
<dbReference type="AlphaFoldDB" id="A0A6L6VCM9"/>
<name>A0A6L6VCM9_AGRVI</name>
<proteinExistence type="predicted"/>
<reference evidence="1 2" key="1">
    <citation type="submission" date="2019-12" db="EMBL/GenBank/DDBJ databases">
        <title>Whole-genome sequencing of Allorhizobium vitis.</title>
        <authorList>
            <person name="Gan H.M."/>
            <person name="Szegedi E."/>
            <person name="Burr T."/>
            <person name="Savka M.A."/>
        </authorList>
    </citation>
    <scope>NUCLEOTIDE SEQUENCE [LARGE SCALE GENOMIC DNA]</scope>
    <source>
        <strain evidence="1 2">CG516</strain>
    </source>
</reference>
<dbReference type="Proteomes" id="UP000477951">
    <property type="component" value="Unassembled WGS sequence"/>
</dbReference>
<evidence type="ECO:0000313" key="1">
    <source>
        <dbReference type="EMBL" id="MUZ73650.1"/>
    </source>
</evidence>
<comment type="caution">
    <text evidence="1">The sequence shown here is derived from an EMBL/GenBank/DDBJ whole genome shotgun (WGS) entry which is preliminary data.</text>
</comment>
<evidence type="ECO:0000313" key="2">
    <source>
        <dbReference type="Proteomes" id="UP000477951"/>
    </source>
</evidence>
<dbReference type="RefSeq" id="WP_156614978.1">
    <property type="nucleotide sequence ID" value="NZ_WPHR01000009.1"/>
</dbReference>
<dbReference type="EMBL" id="WPHR01000009">
    <property type="protein sequence ID" value="MUZ73650.1"/>
    <property type="molecule type" value="Genomic_DNA"/>
</dbReference>
<gene>
    <name evidence="1" type="ORF">GOZ90_13255</name>
</gene>
<protein>
    <submittedName>
        <fullName evidence="1">Uncharacterized protein</fullName>
    </submittedName>
</protein>
<sequence length="55" mass="5897">MTSSALLLNEFWAVALLISTALASRKLTAAFIAIPARSRAGQTLKNLQALQKPQT</sequence>